<proteinExistence type="predicted"/>
<protein>
    <submittedName>
        <fullName evidence="2">Uncharacterized protein</fullName>
    </submittedName>
</protein>
<feature type="compositionally biased region" description="Low complexity" evidence="1">
    <location>
        <begin position="64"/>
        <end position="74"/>
    </location>
</feature>
<feature type="region of interest" description="Disordered" evidence="1">
    <location>
        <begin position="58"/>
        <end position="109"/>
    </location>
</feature>
<accession>A0A5E4AJQ0</accession>
<gene>
    <name evidence="2" type="ORF">MONAX_5E036061</name>
</gene>
<comment type="caution">
    <text evidence="2">The sequence shown here is derived from an EMBL/GenBank/DDBJ whole genome shotgun (WGS) entry which is preliminary data.</text>
</comment>
<dbReference type="AlphaFoldDB" id="A0A5E4AJQ0"/>
<evidence type="ECO:0000313" key="2">
    <source>
        <dbReference type="EMBL" id="VTJ56966.1"/>
    </source>
</evidence>
<dbReference type="EMBL" id="CABDUW010000072">
    <property type="protein sequence ID" value="VTJ56966.1"/>
    <property type="molecule type" value="Genomic_DNA"/>
</dbReference>
<dbReference type="Proteomes" id="UP000335636">
    <property type="component" value="Unassembled WGS sequence"/>
</dbReference>
<reference evidence="2" key="1">
    <citation type="submission" date="2019-04" db="EMBL/GenBank/DDBJ databases">
        <authorList>
            <person name="Alioto T."/>
            <person name="Alioto T."/>
        </authorList>
    </citation>
    <scope>NUCLEOTIDE SEQUENCE [LARGE SCALE GENOMIC DNA]</scope>
</reference>
<organism evidence="2 3">
    <name type="scientific">Marmota monax</name>
    <name type="common">Woodchuck</name>
    <dbReference type="NCBI Taxonomy" id="9995"/>
    <lineage>
        <taxon>Eukaryota</taxon>
        <taxon>Metazoa</taxon>
        <taxon>Chordata</taxon>
        <taxon>Craniata</taxon>
        <taxon>Vertebrata</taxon>
        <taxon>Euteleostomi</taxon>
        <taxon>Mammalia</taxon>
        <taxon>Eutheria</taxon>
        <taxon>Euarchontoglires</taxon>
        <taxon>Glires</taxon>
        <taxon>Rodentia</taxon>
        <taxon>Sciuromorpha</taxon>
        <taxon>Sciuridae</taxon>
        <taxon>Xerinae</taxon>
        <taxon>Marmotini</taxon>
        <taxon>Marmota</taxon>
    </lineage>
</organism>
<keyword evidence="3" id="KW-1185">Reference proteome</keyword>
<feature type="compositionally biased region" description="Pro residues" evidence="1">
    <location>
        <begin position="89"/>
        <end position="101"/>
    </location>
</feature>
<evidence type="ECO:0000256" key="1">
    <source>
        <dbReference type="SAM" id="MobiDB-lite"/>
    </source>
</evidence>
<name>A0A5E4AJQ0_MARMO</name>
<evidence type="ECO:0000313" key="3">
    <source>
        <dbReference type="Proteomes" id="UP000335636"/>
    </source>
</evidence>
<sequence length="196" mass="19953">MSANHGAAKLRDPLPGPPFLFGLLLMYGKSRIRVQASHVMPPPHMMRAGRASCCITSSRRAAAETRAGTTAATAPEPPGRGGGGGAPAPAEPPAGPAPHPLPTGWGRAPRSWVGPGAEVSGADVVAFRLSTPQLPILALPPSLVALPGGMGGSPGEEGCWGSCGFPSVPQRRAPPAPPPGGAWWLSREETLFLICS</sequence>